<dbReference type="InterPro" id="IPR029052">
    <property type="entry name" value="Metallo-depent_PP-like"/>
</dbReference>
<dbReference type="PIRSF" id="PIRSF004789">
    <property type="entry name" value="DR1281"/>
    <property type="match status" value="1"/>
</dbReference>
<dbReference type="FunCoup" id="Q8EUN1">
    <property type="interactions" value="41"/>
</dbReference>
<accession>Q8EUN1</accession>
<dbReference type="Gene3D" id="3.60.21.10">
    <property type="match status" value="1"/>
</dbReference>
<gene>
    <name evidence="3" type="ordered locus">MYPE8900</name>
</gene>
<dbReference type="SUPFAM" id="SSF56300">
    <property type="entry name" value="Metallo-dependent phosphatases"/>
    <property type="match status" value="1"/>
</dbReference>
<dbReference type="AlphaFoldDB" id="Q8EUN1"/>
<keyword evidence="2" id="KW-0479">Metal-binding</keyword>
<dbReference type="CDD" id="cd07382">
    <property type="entry name" value="MPP_DR1281"/>
    <property type="match status" value="1"/>
</dbReference>
<name>Q8EUN1_MALP2</name>
<reference evidence="3 4" key="1">
    <citation type="journal article" date="2002" name="Nucleic Acids Res.">
        <title>The complete genomic sequence of Mycoplasma penetrans, an intracellular bacterial pathogen in humans.</title>
        <authorList>
            <person name="Sasaki Y."/>
            <person name="Ishikawa J."/>
            <person name="Yamashita A."/>
            <person name="Oshima K."/>
            <person name="Kenri T."/>
            <person name="Furuya K."/>
            <person name="Yoshino C."/>
            <person name="Horino A."/>
            <person name="Shiba T."/>
            <person name="Sasaki T."/>
            <person name="Hattori M."/>
        </authorList>
    </citation>
    <scope>NUCLEOTIDE SEQUENCE [LARGE SCALE GENOMIC DNA]</scope>
    <source>
        <strain evidence="3 4">HF-2</strain>
    </source>
</reference>
<proteinExistence type="predicted"/>
<feature type="binding site" evidence="2">
    <location>
        <position position="40"/>
    </location>
    <ligand>
        <name>Fe cation</name>
        <dbReference type="ChEBI" id="CHEBI:24875"/>
        <label>1</label>
    </ligand>
</feature>
<feature type="binding site" evidence="2">
    <location>
        <position position="40"/>
    </location>
    <ligand>
        <name>Fe cation</name>
        <dbReference type="ChEBI" id="CHEBI:24875"/>
        <label>2</label>
    </ligand>
</feature>
<dbReference type="HOGENOM" id="CLU_068238_0_0_14"/>
<evidence type="ECO:0000256" key="2">
    <source>
        <dbReference type="PIRSR" id="PIRSR004789-51"/>
    </source>
</evidence>
<dbReference type="GO" id="GO:0004113">
    <property type="term" value="F:2',3'-cyclic-nucleotide 3'-phosphodiesterase activity"/>
    <property type="evidence" value="ECO:0007669"/>
    <property type="project" value="TreeGrafter"/>
</dbReference>
<feature type="active site" description="Proton donor" evidence="1">
    <location>
        <position position="69"/>
    </location>
</feature>
<feature type="binding site" evidence="2">
    <location>
        <position position="181"/>
    </location>
    <ligand>
        <name>Fe cation</name>
        <dbReference type="ChEBI" id="CHEBI:24875"/>
        <label>2</label>
    </ligand>
</feature>
<dbReference type="KEGG" id="mpe:MYPE8900"/>
<evidence type="ECO:0008006" key="5">
    <source>
        <dbReference type="Google" id="ProtNLM"/>
    </source>
</evidence>
<sequence>MIKILFIGDISGEMGKIAVESELPKLKKELNIDYVIANAENTTKGRGLNWTDYRKLSSCGIDFFTMGNHTWHKRDIYDILKTKNNIIRPANLKSVFEESKVGFGTKVVTIKNKTFRITNLLGISVSIRDMQTNPFIELQNIIDNSKRTDFHIVDFHCETTSEKNAFFINFQGAVSAILGTHTHVQTNDAKIINNTAYITDVGMTGASNGVIGAKPDSIIYMFKGYSDRFKLEEQIGPYQFCGVILSFNEHTNKVVQIKKVYLIQDYKKISK</sequence>
<dbReference type="Proteomes" id="UP000002522">
    <property type="component" value="Chromosome"/>
</dbReference>
<dbReference type="EMBL" id="BA000026">
    <property type="protein sequence ID" value="BAC44681.1"/>
    <property type="molecule type" value="Genomic_DNA"/>
</dbReference>
<dbReference type="RefSeq" id="WP_011077710.1">
    <property type="nucleotide sequence ID" value="NC_004432.1"/>
</dbReference>
<feature type="binding site" evidence="2">
    <location>
        <position position="9"/>
    </location>
    <ligand>
        <name>Fe cation</name>
        <dbReference type="ChEBI" id="CHEBI:24875"/>
        <label>1</label>
    </ligand>
</feature>
<evidence type="ECO:0000256" key="1">
    <source>
        <dbReference type="PIRSR" id="PIRSR004789-50"/>
    </source>
</evidence>
<feature type="binding site" evidence="2">
    <location>
        <position position="156"/>
    </location>
    <ligand>
        <name>Fe cation</name>
        <dbReference type="ChEBI" id="CHEBI:24875"/>
        <label>2</label>
    </ligand>
</feature>
<keyword evidence="4" id="KW-1185">Reference proteome</keyword>
<evidence type="ECO:0000313" key="3">
    <source>
        <dbReference type="EMBL" id="BAC44681.1"/>
    </source>
</evidence>
<dbReference type="eggNOG" id="COG1692">
    <property type="taxonomic scope" value="Bacteria"/>
</dbReference>
<dbReference type="PANTHER" id="PTHR36303">
    <property type="entry name" value="2',3'-CYCLIC-NUCLEOTIDE 2'-PHOSPHODIESTERASE"/>
    <property type="match status" value="1"/>
</dbReference>
<dbReference type="Pfam" id="PF13277">
    <property type="entry name" value="YmdB"/>
    <property type="match status" value="1"/>
</dbReference>
<dbReference type="NCBIfam" id="TIGR00282">
    <property type="entry name" value="TIGR00282 family metallophosphoesterase"/>
    <property type="match status" value="1"/>
</dbReference>
<feature type="binding site" evidence="2">
    <location>
        <position position="41"/>
    </location>
    <ligand>
        <name>Fe cation</name>
        <dbReference type="ChEBI" id="CHEBI:24875"/>
        <label>1</label>
    </ligand>
</feature>
<dbReference type="STRING" id="272633.gene:10732012"/>
<dbReference type="InterPro" id="IPR005235">
    <property type="entry name" value="YmdB-like"/>
</dbReference>
<dbReference type="PANTHER" id="PTHR36303:SF1">
    <property type="entry name" value="2',3'-CYCLIC-NUCLEOTIDE 2'-PHOSPHODIESTERASE"/>
    <property type="match status" value="1"/>
</dbReference>
<dbReference type="GO" id="GO:0046872">
    <property type="term" value="F:metal ion binding"/>
    <property type="evidence" value="ECO:0007669"/>
    <property type="project" value="UniProtKB-KW"/>
</dbReference>
<organism evidence="3 4">
    <name type="scientific">Malacoplasma penetrans (strain HF-2)</name>
    <name type="common">Mycoplasma penetrans</name>
    <dbReference type="NCBI Taxonomy" id="272633"/>
    <lineage>
        <taxon>Bacteria</taxon>
        <taxon>Bacillati</taxon>
        <taxon>Mycoplasmatota</taxon>
        <taxon>Mycoplasmoidales</taxon>
        <taxon>Mycoplasmoidaceae</taxon>
        <taxon>Malacoplasma</taxon>
    </lineage>
</organism>
<feature type="binding site" evidence="2">
    <location>
        <position position="68"/>
    </location>
    <ligand>
        <name>Fe cation</name>
        <dbReference type="ChEBI" id="CHEBI:24875"/>
        <label>2</label>
    </ligand>
</feature>
<feature type="binding site" evidence="2">
    <location>
        <position position="183"/>
    </location>
    <ligand>
        <name>Fe cation</name>
        <dbReference type="ChEBI" id="CHEBI:24875"/>
        <label>1</label>
    </ligand>
</feature>
<dbReference type="InParanoid" id="Q8EUN1"/>
<evidence type="ECO:0000313" key="4">
    <source>
        <dbReference type="Proteomes" id="UP000002522"/>
    </source>
</evidence>
<protein>
    <recommendedName>
        <fullName evidence="5">Metallophosphoesterase</fullName>
    </recommendedName>
</protein>